<reference evidence="2" key="1">
    <citation type="submission" date="2017-06" db="EMBL/GenBank/DDBJ databases">
        <authorList>
            <person name="Varghese N."/>
            <person name="Submissions S."/>
        </authorList>
    </citation>
    <scope>NUCLEOTIDE SEQUENCE [LARGE SCALE GENOMIC DNA]</scope>
    <source>
        <strain evidence="2">ANC 5114</strain>
    </source>
</reference>
<keyword evidence="2" id="KW-1185">Reference proteome</keyword>
<dbReference type="EMBL" id="FZLN01000001">
    <property type="protein sequence ID" value="SNQ28811.1"/>
    <property type="molecule type" value="Genomic_DNA"/>
</dbReference>
<dbReference type="RefSeq" id="WP_088822834.1">
    <property type="nucleotide sequence ID" value="NZ_FZLN01000001.1"/>
</dbReference>
<sequence length="112" mass="12481">MMTLTQAHTAIISRVSAFNGIEQAKILYPQSKQQFAVPKTGLWCSVDILGSQSLISGIADGPQTRRLLILQITCYARLNTGLLELNNLVDAWLNYLEYYQIEQLECLNGGGY</sequence>
<evidence type="ECO:0000313" key="2">
    <source>
        <dbReference type="Proteomes" id="UP000243463"/>
    </source>
</evidence>
<dbReference type="Gene3D" id="3.30.2000.20">
    <property type="match status" value="1"/>
</dbReference>
<accession>A0A217EE90</accession>
<name>A0A217EE90_9GAMM</name>
<proteinExistence type="predicted"/>
<dbReference type="Proteomes" id="UP000243463">
    <property type="component" value="Unassembled WGS sequence"/>
</dbReference>
<organism evidence="1 2">
    <name type="scientific">Acinetobacter apis</name>
    <dbReference type="NCBI Taxonomy" id="1229165"/>
    <lineage>
        <taxon>Bacteria</taxon>
        <taxon>Pseudomonadati</taxon>
        <taxon>Pseudomonadota</taxon>
        <taxon>Gammaproteobacteria</taxon>
        <taxon>Moraxellales</taxon>
        <taxon>Moraxellaceae</taxon>
        <taxon>Acinetobacter</taxon>
    </lineage>
</organism>
<evidence type="ECO:0000313" key="1">
    <source>
        <dbReference type="EMBL" id="SNQ28811.1"/>
    </source>
</evidence>
<gene>
    <name evidence="1" type="ORF">SAMN05444584_0739</name>
</gene>
<dbReference type="AlphaFoldDB" id="A0A217EE90"/>
<protein>
    <submittedName>
        <fullName evidence="1">Uncharacterized protein</fullName>
    </submittedName>
</protein>
<dbReference type="OrthoDB" id="6649503at2"/>